<gene>
    <name evidence="1" type="ORF">MSG28_012970</name>
</gene>
<comment type="caution">
    <text evidence="1">The sequence shown here is derived from an EMBL/GenBank/DDBJ whole genome shotgun (WGS) entry which is preliminary data.</text>
</comment>
<evidence type="ECO:0000313" key="1">
    <source>
        <dbReference type="EMBL" id="KAI8439107.1"/>
    </source>
</evidence>
<organism evidence="1 2">
    <name type="scientific">Choristoneura fumiferana</name>
    <name type="common">Spruce budworm moth</name>
    <name type="synonym">Archips fumiferana</name>
    <dbReference type="NCBI Taxonomy" id="7141"/>
    <lineage>
        <taxon>Eukaryota</taxon>
        <taxon>Metazoa</taxon>
        <taxon>Ecdysozoa</taxon>
        <taxon>Arthropoda</taxon>
        <taxon>Hexapoda</taxon>
        <taxon>Insecta</taxon>
        <taxon>Pterygota</taxon>
        <taxon>Neoptera</taxon>
        <taxon>Endopterygota</taxon>
        <taxon>Lepidoptera</taxon>
        <taxon>Glossata</taxon>
        <taxon>Ditrysia</taxon>
        <taxon>Tortricoidea</taxon>
        <taxon>Tortricidae</taxon>
        <taxon>Tortricinae</taxon>
        <taxon>Choristoneura</taxon>
    </lineage>
</organism>
<protein>
    <submittedName>
        <fullName evidence="1">Uncharacterized protein</fullName>
    </submittedName>
</protein>
<accession>A0ACC0KS48</accession>
<reference evidence="1 2" key="1">
    <citation type="journal article" date="2022" name="Genome Biol. Evol.">
        <title>The Spruce Budworm Genome: Reconstructing the Evolutionary History of Antifreeze Proteins.</title>
        <authorList>
            <person name="Beliveau C."/>
            <person name="Gagne P."/>
            <person name="Picq S."/>
            <person name="Vernygora O."/>
            <person name="Keeling C.I."/>
            <person name="Pinkney K."/>
            <person name="Doucet D."/>
            <person name="Wen F."/>
            <person name="Johnston J.S."/>
            <person name="Maaroufi H."/>
            <person name="Boyle B."/>
            <person name="Laroche J."/>
            <person name="Dewar K."/>
            <person name="Juretic N."/>
            <person name="Blackburn G."/>
            <person name="Nisole A."/>
            <person name="Brunet B."/>
            <person name="Brandao M."/>
            <person name="Lumley L."/>
            <person name="Duan J."/>
            <person name="Quan G."/>
            <person name="Lucarotti C.J."/>
            <person name="Roe A.D."/>
            <person name="Sperling F.A.H."/>
            <person name="Levesque R.C."/>
            <person name="Cusson M."/>
        </authorList>
    </citation>
    <scope>NUCLEOTIDE SEQUENCE [LARGE SCALE GENOMIC DNA]</scope>
    <source>
        <strain evidence="1">Glfc:IPQL:Cfum</strain>
    </source>
</reference>
<feature type="non-terminal residue" evidence="1">
    <location>
        <position position="1"/>
    </location>
</feature>
<dbReference type="EMBL" id="CM046123">
    <property type="protein sequence ID" value="KAI8439107.1"/>
    <property type="molecule type" value="Genomic_DNA"/>
</dbReference>
<name>A0ACC0KS48_CHOFU</name>
<evidence type="ECO:0000313" key="2">
    <source>
        <dbReference type="Proteomes" id="UP001064048"/>
    </source>
</evidence>
<proteinExistence type="predicted"/>
<dbReference type="Proteomes" id="UP001064048">
    <property type="component" value="Chromosome 23"/>
</dbReference>
<sequence>DVYDMYNMTIPSLAIPPGFPFTKGRIFANVSHHGNAVYCGHMDMELKEKIVKPEKVIYYIVTERPAITYKNSSYISFANFSSRRYGRASPMYFGDYHMYNMSIPSVAIPPGFPFTKGRIYANATRGQDYVLCGHIDMELKEKLIRPVWYKLHLGVTKDLVSARFGYTYGFGFKLAENLVAVATNRRNLSFYMVTDKPVITYVDHEYFPYMNITSHRYGRSNQMYYTSFHFNVSVPMDNNFTLEVVFYEAVSTQYKRSFIELHYKLCNFVFKDPIFAAALRKQITLKSCPIPSGVYNFYNMTASAEHLPVMPFRRGRIHVAFNLKTKNIARGYCDLELKEAKTSKANKNIVQKIISNTRG</sequence>
<keyword evidence="2" id="KW-1185">Reference proteome</keyword>